<dbReference type="AlphaFoldDB" id="A0A1B0A4C0"/>
<dbReference type="Proteomes" id="UP000092445">
    <property type="component" value="Unassembled WGS sequence"/>
</dbReference>
<keyword evidence="2" id="KW-1185">Reference proteome</keyword>
<proteinExistence type="predicted"/>
<dbReference type="VEuPathDB" id="VectorBase:GPAI034105"/>
<organism evidence="1 2">
    <name type="scientific">Glossina pallidipes</name>
    <name type="common">Tsetse fly</name>
    <dbReference type="NCBI Taxonomy" id="7398"/>
    <lineage>
        <taxon>Eukaryota</taxon>
        <taxon>Metazoa</taxon>
        <taxon>Ecdysozoa</taxon>
        <taxon>Arthropoda</taxon>
        <taxon>Hexapoda</taxon>
        <taxon>Insecta</taxon>
        <taxon>Pterygota</taxon>
        <taxon>Neoptera</taxon>
        <taxon>Endopterygota</taxon>
        <taxon>Diptera</taxon>
        <taxon>Brachycera</taxon>
        <taxon>Muscomorpha</taxon>
        <taxon>Hippoboscoidea</taxon>
        <taxon>Glossinidae</taxon>
        <taxon>Glossina</taxon>
    </lineage>
</organism>
<accession>A0A1B0A4C0</accession>
<evidence type="ECO:0000313" key="2">
    <source>
        <dbReference type="Proteomes" id="UP000092445"/>
    </source>
</evidence>
<reference evidence="2" key="1">
    <citation type="submission" date="2014-03" db="EMBL/GenBank/DDBJ databases">
        <authorList>
            <person name="Aksoy S."/>
            <person name="Warren W."/>
            <person name="Wilson R.K."/>
        </authorList>
    </citation>
    <scope>NUCLEOTIDE SEQUENCE [LARGE SCALE GENOMIC DNA]</scope>
    <source>
        <strain evidence="2">IAEA</strain>
    </source>
</reference>
<name>A0A1B0A4C0_GLOPL</name>
<sequence>MINDLKEVLIASNAEISILLGSKFRHRKKMSDIIFTATNGSTILNIDMNPRRFVLLKPGHYYPKVNVADLESLLSWKRICVVDCDKHHMMAMAVEISNAKTITIDV</sequence>
<protein>
    <submittedName>
        <fullName evidence="1">Uncharacterized protein</fullName>
    </submittedName>
</protein>
<reference evidence="1" key="2">
    <citation type="submission" date="2020-05" db="UniProtKB">
        <authorList>
            <consortium name="EnsemblMetazoa"/>
        </authorList>
    </citation>
    <scope>IDENTIFICATION</scope>
    <source>
        <strain evidence="1">IAEA</strain>
    </source>
</reference>
<dbReference type="EnsemblMetazoa" id="GPAI034105-RA">
    <property type="protein sequence ID" value="GPAI034105-PA"/>
    <property type="gene ID" value="GPAI034105"/>
</dbReference>
<evidence type="ECO:0000313" key="1">
    <source>
        <dbReference type="EnsemblMetazoa" id="GPAI034105-PA"/>
    </source>
</evidence>